<protein>
    <submittedName>
        <fullName evidence="2">Uncharacterized protein</fullName>
    </submittedName>
</protein>
<dbReference type="Proteomes" id="UP001159363">
    <property type="component" value="Chromosome 9"/>
</dbReference>
<dbReference type="SUPFAM" id="SSF53098">
    <property type="entry name" value="Ribonuclease H-like"/>
    <property type="match status" value="1"/>
</dbReference>
<evidence type="ECO:0000313" key="2">
    <source>
        <dbReference type="EMBL" id="KAJ8874273.1"/>
    </source>
</evidence>
<evidence type="ECO:0000256" key="1">
    <source>
        <dbReference type="SAM" id="MobiDB-lite"/>
    </source>
</evidence>
<feature type="region of interest" description="Disordered" evidence="1">
    <location>
        <begin position="1"/>
        <end position="25"/>
    </location>
</feature>
<keyword evidence="3" id="KW-1185">Reference proteome</keyword>
<name>A0ABQ9GQJ1_9NEOP</name>
<reference evidence="2 3" key="1">
    <citation type="submission" date="2023-02" db="EMBL/GenBank/DDBJ databases">
        <title>LHISI_Scaffold_Assembly.</title>
        <authorList>
            <person name="Stuart O.P."/>
            <person name="Cleave R."/>
            <person name="Magrath M.J.L."/>
            <person name="Mikheyev A.S."/>
        </authorList>
    </citation>
    <scope>NUCLEOTIDE SEQUENCE [LARGE SCALE GENOMIC DNA]</scope>
    <source>
        <strain evidence="2">Daus_M_001</strain>
        <tissue evidence="2">Leg muscle</tissue>
    </source>
</reference>
<dbReference type="InterPro" id="IPR012337">
    <property type="entry name" value="RNaseH-like_sf"/>
</dbReference>
<accession>A0ABQ9GQJ1</accession>
<proteinExistence type="predicted"/>
<evidence type="ECO:0000313" key="3">
    <source>
        <dbReference type="Proteomes" id="UP001159363"/>
    </source>
</evidence>
<sequence>MKRPLASTLLTSKPGMSSMPTHKPTKQLLSQPILKDAFMSVSPSQEGGTKHTEITYAIYFPGHNHSLYRGGRHDYLYTGCDTTRYLAYIRVHLAQLLELLGEWRVDRENVHCAVTDGEANIIKATHLVFGRNKHMCCLAHVLNLTGQHAVEQTSEIIAKLKNIVSWFKCCVVASNEFLILSSHVNDIVLRHTSAPLTTTALKIEILKEIQELSYPLETATRDISG</sequence>
<comment type="caution">
    <text evidence="2">The sequence shown here is derived from an EMBL/GenBank/DDBJ whole genome shotgun (WGS) entry which is preliminary data.</text>
</comment>
<dbReference type="EMBL" id="JARBHB010000010">
    <property type="protein sequence ID" value="KAJ8874273.1"/>
    <property type="molecule type" value="Genomic_DNA"/>
</dbReference>
<feature type="compositionally biased region" description="Polar residues" evidence="1">
    <location>
        <begin position="8"/>
        <end position="20"/>
    </location>
</feature>
<organism evidence="2 3">
    <name type="scientific">Dryococelus australis</name>
    <dbReference type="NCBI Taxonomy" id="614101"/>
    <lineage>
        <taxon>Eukaryota</taxon>
        <taxon>Metazoa</taxon>
        <taxon>Ecdysozoa</taxon>
        <taxon>Arthropoda</taxon>
        <taxon>Hexapoda</taxon>
        <taxon>Insecta</taxon>
        <taxon>Pterygota</taxon>
        <taxon>Neoptera</taxon>
        <taxon>Polyneoptera</taxon>
        <taxon>Phasmatodea</taxon>
        <taxon>Verophasmatodea</taxon>
        <taxon>Anareolatae</taxon>
        <taxon>Phasmatidae</taxon>
        <taxon>Eurycanthinae</taxon>
        <taxon>Dryococelus</taxon>
    </lineage>
</organism>
<gene>
    <name evidence="2" type="ORF">PR048_025116</name>
</gene>